<evidence type="ECO:0000256" key="1">
    <source>
        <dbReference type="SAM" id="SignalP"/>
    </source>
</evidence>
<dbReference type="AlphaFoldDB" id="A0AAW1T1E6"/>
<reference evidence="2 3" key="1">
    <citation type="journal article" date="2024" name="Nat. Commun.">
        <title>Phylogenomics reveals the evolutionary origins of lichenization in chlorophyte algae.</title>
        <authorList>
            <person name="Puginier C."/>
            <person name="Libourel C."/>
            <person name="Otte J."/>
            <person name="Skaloud P."/>
            <person name="Haon M."/>
            <person name="Grisel S."/>
            <person name="Petersen M."/>
            <person name="Berrin J.G."/>
            <person name="Delaux P.M."/>
            <person name="Dal Grande F."/>
            <person name="Keller J."/>
        </authorList>
    </citation>
    <scope>NUCLEOTIDE SEQUENCE [LARGE SCALE GENOMIC DNA]</scope>
    <source>
        <strain evidence="2 3">SAG 2523</strain>
    </source>
</reference>
<dbReference type="Proteomes" id="UP001485043">
    <property type="component" value="Unassembled WGS sequence"/>
</dbReference>
<feature type="chain" id="PRO_5043407803" description="Secreted protein" evidence="1">
    <location>
        <begin position="21"/>
        <end position="70"/>
    </location>
</feature>
<name>A0AAW1T1E6_9CHLO</name>
<proteinExistence type="predicted"/>
<evidence type="ECO:0000313" key="3">
    <source>
        <dbReference type="Proteomes" id="UP001485043"/>
    </source>
</evidence>
<dbReference type="EMBL" id="JALJOV010000511">
    <property type="protein sequence ID" value="KAK9863138.1"/>
    <property type="molecule type" value="Genomic_DNA"/>
</dbReference>
<feature type="signal peptide" evidence="1">
    <location>
        <begin position="1"/>
        <end position="20"/>
    </location>
</feature>
<comment type="caution">
    <text evidence="2">The sequence shown here is derived from an EMBL/GenBank/DDBJ whole genome shotgun (WGS) entry which is preliminary data.</text>
</comment>
<evidence type="ECO:0008006" key="4">
    <source>
        <dbReference type="Google" id="ProtNLM"/>
    </source>
</evidence>
<keyword evidence="3" id="KW-1185">Reference proteome</keyword>
<accession>A0AAW1T1E6</accession>
<gene>
    <name evidence="2" type="ORF">WJX84_000660</name>
</gene>
<sequence>MRRVLNLLWCPVGFPSGVVLEVFVQQCFTAEQCGKIIVQAYPWCPDAAAICRVVAAGHGNSQFHELPAEY</sequence>
<organism evidence="2 3">
    <name type="scientific">Apatococcus fuscideae</name>
    <dbReference type="NCBI Taxonomy" id="2026836"/>
    <lineage>
        <taxon>Eukaryota</taxon>
        <taxon>Viridiplantae</taxon>
        <taxon>Chlorophyta</taxon>
        <taxon>core chlorophytes</taxon>
        <taxon>Trebouxiophyceae</taxon>
        <taxon>Chlorellales</taxon>
        <taxon>Chlorellaceae</taxon>
        <taxon>Apatococcus</taxon>
    </lineage>
</organism>
<keyword evidence="1" id="KW-0732">Signal</keyword>
<evidence type="ECO:0000313" key="2">
    <source>
        <dbReference type="EMBL" id="KAK9863138.1"/>
    </source>
</evidence>
<protein>
    <recommendedName>
        <fullName evidence="4">Secreted protein</fullName>
    </recommendedName>
</protein>